<feature type="chain" id="PRO_5007067505" evidence="3">
    <location>
        <begin position="26"/>
        <end position="354"/>
    </location>
</feature>
<dbReference type="Proteomes" id="UP000069241">
    <property type="component" value="Chromosome"/>
</dbReference>
<protein>
    <submittedName>
        <fullName evidence="5">Acetylhydrolase</fullName>
    </submittedName>
</protein>
<dbReference type="Gene3D" id="3.40.50.1820">
    <property type="entry name" value="alpha/beta hydrolase"/>
    <property type="match status" value="1"/>
</dbReference>
<dbReference type="AlphaFoldDB" id="A0A0X8JL83"/>
<organism evidence="5 6">
    <name type="scientific">Desulfovibrio fairfieldensis</name>
    <dbReference type="NCBI Taxonomy" id="44742"/>
    <lineage>
        <taxon>Bacteria</taxon>
        <taxon>Pseudomonadati</taxon>
        <taxon>Thermodesulfobacteriota</taxon>
        <taxon>Desulfovibrionia</taxon>
        <taxon>Desulfovibrionales</taxon>
        <taxon>Desulfovibrionaceae</taxon>
        <taxon>Desulfovibrio</taxon>
    </lineage>
</organism>
<dbReference type="PANTHER" id="PTHR48081">
    <property type="entry name" value="AB HYDROLASE SUPERFAMILY PROTEIN C4A8.06C"/>
    <property type="match status" value="1"/>
</dbReference>
<evidence type="ECO:0000313" key="5">
    <source>
        <dbReference type="EMBL" id="AMD90642.1"/>
    </source>
</evidence>
<dbReference type="PANTHER" id="PTHR48081:SF30">
    <property type="entry name" value="ACETYL-HYDROLASE LIPR-RELATED"/>
    <property type="match status" value="1"/>
</dbReference>
<comment type="similarity">
    <text evidence="1">Belongs to the 'GDXG' lipolytic enzyme family.</text>
</comment>
<accession>A0A0X8JL83</accession>
<gene>
    <name evidence="5" type="ORF">AXF13_11220</name>
</gene>
<sequence>MMHEVTMKKIYVLLLALLCAAPAGAAESTRCFNADGPKLSVQSGVVRDGLRLLLRVPGLRGDNFLRAARNYVNSESSWKAPRGYTITRAALKNCGAELLHKDGEPRERAVLLLHGGAYILKLSNIYRGMAVRYSRMAGDADVFSPDYRLAPEHVFPAALDDALDAWNWLLAQGYKPENILVVGDSAGGNLALALTLSLRDAGRPLPRALVCMSPWTDMTGSGESHIKNADIDPIFGNNPEYMPPRDGAMPKTLPFILSYVGKTDPKNPYLSPVFASYTGFPPMLIQVGTDEILESDSEIVYRHAVDAGVDATLTRYYGLFHVFQIFGDALPESRHAWEEVRQFIALKFLAPLPR</sequence>
<evidence type="ECO:0000256" key="3">
    <source>
        <dbReference type="SAM" id="SignalP"/>
    </source>
</evidence>
<keyword evidence="6" id="KW-1185">Reference proteome</keyword>
<feature type="domain" description="Alpha/beta hydrolase fold-3" evidence="4">
    <location>
        <begin position="110"/>
        <end position="324"/>
    </location>
</feature>
<keyword evidence="2 5" id="KW-0378">Hydrolase</keyword>
<evidence type="ECO:0000256" key="2">
    <source>
        <dbReference type="ARBA" id="ARBA00022801"/>
    </source>
</evidence>
<keyword evidence="3" id="KW-0732">Signal</keyword>
<dbReference type="Pfam" id="PF07859">
    <property type="entry name" value="Abhydrolase_3"/>
    <property type="match status" value="1"/>
</dbReference>
<evidence type="ECO:0000313" key="6">
    <source>
        <dbReference type="Proteomes" id="UP000069241"/>
    </source>
</evidence>
<name>A0A0X8JL83_9BACT</name>
<proteinExistence type="inferred from homology"/>
<dbReference type="STRING" id="44742.AXF13_11220"/>
<dbReference type="InterPro" id="IPR013094">
    <property type="entry name" value="AB_hydrolase_3"/>
</dbReference>
<feature type="signal peptide" evidence="3">
    <location>
        <begin position="1"/>
        <end position="25"/>
    </location>
</feature>
<evidence type="ECO:0000259" key="4">
    <source>
        <dbReference type="Pfam" id="PF07859"/>
    </source>
</evidence>
<dbReference type="GO" id="GO:0004806">
    <property type="term" value="F:triacylglycerol lipase activity"/>
    <property type="evidence" value="ECO:0007669"/>
    <property type="project" value="TreeGrafter"/>
</dbReference>
<dbReference type="InterPro" id="IPR050300">
    <property type="entry name" value="GDXG_lipolytic_enzyme"/>
</dbReference>
<dbReference type="InterPro" id="IPR029058">
    <property type="entry name" value="AB_hydrolase_fold"/>
</dbReference>
<reference evidence="6" key="1">
    <citation type="submission" date="2016-02" db="EMBL/GenBank/DDBJ databases">
        <authorList>
            <person name="Holder M.E."/>
            <person name="Ajami N.J."/>
            <person name="Petrosino J.F."/>
        </authorList>
    </citation>
    <scope>NUCLEOTIDE SEQUENCE [LARGE SCALE GENOMIC DNA]</scope>
    <source>
        <strain evidence="6">CCUG 45958</strain>
    </source>
</reference>
<dbReference type="EMBL" id="CP014229">
    <property type="protein sequence ID" value="AMD90642.1"/>
    <property type="molecule type" value="Genomic_DNA"/>
</dbReference>
<dbReference type="SUPFAM" id="SSF53474">
    <property type="entry name" value="alpha/beta-Hydrolases"/>
    <property type="match status" value="1"/>
</dbReference>
<evidence type="ECO:0000256" key="1">
    <source>
        <dbReference type="ARBA" id="ARBA00010515"/>
    </source>
</evidence>
<dbReference type="KEGG" id="dfi:AXF13_11220"/>